<dbReference type="SUPFAM" id="SSF48173">
    <property type="entry name" value="Cryptochrome/photolyase FAD-binding domain"/>
    <property type="match status" value="1"/>
</dbReference>
<keyword evidence="1 4" id="KW-0285">Flavoprotein</keyword>
<dbReference type="InterPro" id="IPR036155">
    <property type="entry name" value="Crypto/Photolyase_N_sf"/>
</dbReference>
<evidence type="ECO:0000256" key="3">
    <source>
        <dbReference type="ARBA" id="ARBA00022991"/>
    </source>
</evidence>
<organism evidence="7 8">
    <name type="scientific">Halonotius aquaticus</name>
    <dbReference type="NCBI Taxonomy" id="2216978"/>
    <lineage>
        <taxon>Archaea</taxon>
        <taxon>Methanobacteriati</taxon>
        <taxon>Methanobacteriota</taxon>
        <taxon>Stenosarchaea group</taxon>
        <taxon>Halobacteria</taxon>
        <taxon>Halobacteriales</taxon>
        <taxon>Haloferacaceae</taxon>
        <taxon>Halonotius</taxon>
    </lineage>
</organism>
<feature type="domain" description="Photolyase/cryptochrome alpha/beta" evidence="6">
    <location>
        <begin position="66"/>
        <end position="190"/>
    </location>
</feature>
<evidence type="ECO:0000259" key="6">
    <source>
        <dbReference type="PROSITE" id="PS51645"/>
    </source>
</evidence>
<reference evidence="7 8" key="1">
    <citation type="submission" date="2018-06" db="EMBL/GenBank/DDBJ databases">
        <title>Halonotius sp. F13-13 a new haloarchaeeon isolated from a solar saltern from Isla Cristina, Huelva, Spain.</title>
        <authorList>
            <person name="Duran-Viseras A."/>
            <person name="Sanchez-Porro C."/>
            <person name="Ventosa A."/>
        </authorList>
    </citation>
    <scope>NUCLEOTIDE SEQUENCE [LARGE SCALE GENOMIC DNA]</scope>
    <source>
        <strain evidence="7 8">F13-13</strain>
    </source>
</reference>
<evidence type="ECO:0000313" key="7">
    <source>
        <dbReference type="EMBL" id="RJX43260.1"/>
    </source>
</evidence>
<proteinExistence type="inferred from homology"/>
<dbReference type="InterPro" id="IPR036134">
    <property type="entry name" value="Crypto/Photolyase_FAD-like_sf"/>
</dbReference>
<dbReference type="PROSITE" id="PS00394">
    <property type="entry name" value="DNA_PHOTOLYASES_1_1"/>
    <property type="match status" value="1"/>
</dbReference>
<dbReference type="PANTHER" id="PTHR11455:SF9">
    <property type="entry name" value="CRYPTOCHROME CIRCADIAN CLOCK 5 ISOFORM X1"/>
    <property type="match status" value="1"/>
</dbReference>
<dbReference type="InterPro" id="IPR014729">
    <property type="entry name" value="Rossmann-like_a/b/a_fold"/>
</dbReference>
<dbReference type="Pfam" id="PF00875">
    <property type="entry name" value="DNA_photolyase"/>
    <property type="match status" value="1"/>
</dbReference>
<accession>A0A3A6PV22</accession>
<dbReference type="PANTHER" id="PTHR11455">
    <property type="entry name" value="CRYPTOCHROME"/>
    <property type="match status" value="1"/>
</dbReference>
<dbReference type="GO" id="GO:0003904">
    <property type="term" value="F:deoxyribodipyrimidine photo-lyase activity"/>
    <property type="evidence" value="ECO:0007669"/>
    <property type="project" value="TreeGrafter"/>
</dbReference>
<keyword evidence="8" id="KW-1185">Reference proteome</keyword>
<dbReference type="Gene3D" id="1.25.40.80">
    <property type="match status" value="1"/>
</dbReference>
<dbReference type="Gene3D" id="1.10.579.10">
    <property type="entry name" value="DNA Cyclobutane Dipyrimidine Photolyase, subunit A, domain 3"/>
    <property type="match status" value="1"/>
</dbReference>
<comment type="caution">
    <text evidence="7">The sequence shown here is derived from an EMBL/GenBank/DDBJ whole genome shotgun (WGS) entry which is preliminary data.</text>
</comment>
<dbReference type="InterPro" id="IPR005101">
    <property type="entry name" value="Cryptochr/Photolyase_FAD-bd"/>
</dbReference>
<evidence type="ECO:0000256" key="5">
    <source>
        <dbReference type="RuleBase" id="RU004182"/>
    </source>
</evidence>
<comment type="cofactor">
    <cofactor evidence="4">
        <name>FAD</name>
        <dbReference type="ChEBI" id="CHEBI:57692"/>
    </cofactor>
    <text evidence="4">Binds 1 FAD per subunit.</text>
</comment>
<dbReference type="Proteomes" id="UP000276588">
    <property type="component" value="Unassembled WGS sequence"/>
</dbReference>
<dbReference type="InterPro" id="IPR018394">
    <property type="entry name" value="DNA_photolyase_1_CS_C"/>
</dbReference>
<keyword evidence="7" id="KW-0456">Lyase</keyword>
<protein>
    <submittedName>
        <fullName evidence="7">Deoxyribodipyrimidine photo-lyase/cryptochrome family protein</fullName>
    </submittedName>
</protein>
<dbReference type="GO" id="GO:0003677">
    <property type="term" value="F:DNA binding"/>
    <property type="evidence" value="ECO:0007669"/>
    <property type="project" value="TreeGrafter"/>
</dbReference>
<dbReference type="EMBL" id="QKNY01000009">
    <property type="protein sequence ID" value="RJX43260.1"/>
    <property type="molecule type" value="Genomic_DNA"/>
</dbReference>
<dbReference type="AlphaFoldDB" id="A0A3A6PV22"/>
<comment type="similarity">
    <text evidence="5">Belongs to the DNA photolyase family.</text>
</comment>
<feature type="binding site" evidence="4">
    <location>
        <begin position="419"/>
        <end position="421"/>
    </location>
    <ligand>
        <name>FAD</name>
        <dbReference type="ChEBI" id="CHEBI:57692"/>
    </ligand>
</feature>
<dbReference type="InterPro" id="IPR006050">
    <property type="entry name" value="DNA_photolyase_N"/>
</dbReference>
<evidence type="ECO:0000256" key="4">
    <source>
        <dbReference type="PIRSR" id="PIRSR602081-1"/>
    </source>
</evidence>
<dbReference type="GO" id="GO:0009416">
    <property type="term" value="P:response to light stimulus"/>
    <property type="evidence" value="ECO:0007669"/>
    <property type="project" value="TreeGrafter"/>
</dbReference>
<dbReference type="Pfam" id="PF03441">
    <property type="entry name" value="FAD_binding_7"/>
    <property type="match status" value="1"/>
</dbReference>
<dbReference type="GO" id="GO:0006139">
    <property type="term" value="P:nucleobase-containing compound metabolic process"/>
    <property type="evidence" value="ECO:0007669"/>
    <property type="project" value="UniProtKB-ARBA"/>
</dbReference>
<feature type="binding site" evidence="4">
    <location>
        <position position="270"/>
    </location>
    <ligand>
        <name>FAD</name>
        <dbReference type="ChEBI" id="CHEBI:57692"/>
    </ligand>
</feature>
<dbReference type="PRINTS" id="PR00147">
    <property type="entry name" value="DNAPHOTLYASE"/>
</dbReference>
<keyword evidence="2 4" id="KW-0274">FAD</keyword>
<dbReference type="SUPFAM" id="SSF52425">
    <property type="entry name" value="Cryptochrome/photolyase, N-terminal domain"/>
    <property type="match status" value="1"/>
</dbReference>
<feature type="binding site" evidence="4">
    <location>
        <position position="318"/>
    </location>
    <ligand>
        <name>FAD</name>
        <dbReference type="ChEBI" id="CHEBI:57692"/>
    </ligand>
</feature>
<dbReference type="PROSITE" id="PS51645">
    <property type="entry name" value="PHR_CRY_ALPHA_BETA"/>
    <property type="match status" value="1"/>
</dbReference>
<gene>
    <name evidence="7" type="ORF">DM826_06530</name>
</gene>
<keyword evidence="3 5" id="KW-0157">Chromophore</keyword>
<evidence type="ECO:0000256" key="2">
    <source>
        <dbReference type="ARBA" id="ARBA00022827"/>
    </source>
</evidence>
<name>A0A3A6PV22_9EURY</name>
<sequence length="572" mass="63859">MGWSNDASERMKQWYGSKANDIPDCGSSLRVGTRLISICAQRTRVNAPSSAAQLSAVSQQVDGVDDICLVWHCRNLRTDDHPAIEYATEQHAAILPVFIVDPAFYGADGLACDARIQFMLESLADLTDQYASLGGGLTMLHGEPVELLEELDAHVAQIVTTADPTGRYGLRRDNAVAEACDITFVDADGLRRDVPDTRDGWSDHVESYLTAPIHEVDGEEIPIHDVDTDIDPAWVENYYDISPEKQISRVGGTEHAVQVLNEFIDTLSEYPGNISAPTDARTGTSQLSPYLRFGCLSVRQVYQAVDDASGSGQATEMFTSRLYWNRHYNQKLADWAGWMDQAVNPVLEDFHQETHDPDRVEAWKTGTTGYPMVDAAMRCLRQTGWLNFRMRAMCASFLCDLLQQPWKIGADFFYYHLLDADPAINYTQFQLQAGVDGTNMLRIYNPRKQVRDNDPDGEFIKKWVPELDALPVEYLDQPEKTPLHVQDEVGVRIGETYPYPIVEYEAAREAIIEKIEAVRAAATKALQHPEVNRRASLSQRGGATQPTADVAIEAVTDTEEEQNGQSSLDDFT</sequence>
<feature type="binding site" evidence="4">
    <location>
        <begin position="284"/>
        <end position="288"/>
    </location>
    <ligand>
        <name>FAD</name>
        <dbReference type="ChEBI" id="CHEBI:57692"/>
    </ligand>
</feature>
<dbReference type="Gene3D" id="3.40.50.620">
    <property type="entry name" value="HUPs"/>
    <property type="match status" value="1"/>
</dbReference>
<dbReference type="InterPro" id="IPR002081">
    <property type="entry name" value="Cryptochrome/DNA_photolyase_1"/>
</dbReference>
<evidence type="ECO:0000256" key="1">
    <source>
        <dbReference type="ARBA" id="ARBA00022630"/>
    </source>
</evidence>
<dbReference type="GO" id="GO:0006950">
    <property type="term" value="P:response to stress"/>
    <property type="evidence" value="ECO:0007669"/>
    <property type="project" value="UniProtKB-ARBA"/>
</dbReference>
<evidence type="ECO:0000313" key="8">
    <source>
        <dbReference type="Proteomes" id="UP000276588"/>
    </source>
</evidence>
<dbReference type="GO" id="GO:0071949">
    <property type="term" value="F:FAD binding"/>
    <property type="evidence" value="ECO:0007669"/>
    <property type="project" value="TreeGrafter"/>
</dbReference>